<proteinExistence type="predicted"/>
<evidence type="ECO:0000256" key="1">
    <source>
        <dbReference type="SAM" id="MobiDB-lite"/>
    </source>
</evidence>
<reference evidence="2 3" key="1">
    <citation type="submission" date="2015-07" db="EMBL/GenBank/DDBJ databases">
        <title>Comparative genomics of the Sigatoka disease complex on banana suggests a link between parallel evolutionary changes in Pseudocercospora fijiensis and Pseudocercospora eumusae and increased virulence on the banana host.</title>
        <authorList>
            <person name="Chang T.-C."/>
            <person name="Salvucci A."/>
            <person name="Crous P.W."/>
            <person name="Stergiopoulos I."/>
        </authorList>
    </citation>
    <scope>NUCLEOTIDE SEQUENCE [LARGE SCALE GENOMIC DNA]</scope>
    <source>
        <strain evidence="2 3">CBS 114824</strain>
    </source>
</reference>
<organism evidence="2 3">
    <name type="scientific">Pseudocercospora eumusae</name>
    <dbReference type="NCBI Taxonomy" id="321146"/>
    <lineage>
        <taxon>Eukaryota</taxon>
        <taxon>Fungi</taxon>
        <taxon>Dikarya</taxon>
        <taxon>Ascomycota</taxon>
        <taxon>Pezizomycotina</taxon>
        <taxon>Dothideomycetes</taxon>
        <taxon>Dothideomycetidae</taxon>
        <taxon>Mycosphaerellales</taxon>
        <taxon>Mycosphaerellaceae</taxon>
        <taxon>Pseudocercospora</taxon>
    </lineage>
</organism>
<evidence type="ECO:0000313" key="2">
    <source>
        <dbReference type="EMBL" id="KXT04702.1"/>
    </source>
</evidence>
<gene>
    <name evidence="2" type="ORF">AC578_2079</name>
</gene>
<name>A0A139HQP6_9PEZI</name>
<sequence length="255" mass="29423">MSSKRHSVRPVVVEVTPDNNNLPTPSSPSLATAKTVRFAPSSNNGSSRPLTSIEAWSLYHFEIHARQCRDCFDPYHVYKRRRSLCQAGHGLASDVACHVYYQNGDVYSCSKDSSSSDSELVRVEIPHGYEQVRLLLKAFDREIRSHRRSTPLVHSYDRSYPVSARRYYADGGEENILTEIASSSSKPDRKSRHKPVRYSTVVLQDDDTELVSGTKTSEERRRGTLYEKDSQRKKQDYRVEIREPERRRRRNSVWL</sequence>
<evidence type="ECO:0000313" key="3">
    <source>
        <dbReference type="Proteomes" id="UP000070133"/>
    </source>
</evidence>
<dbReference type="Proteomes" id="UP000070133">
    <property type="component" value="Unassembled WGS sequence"/>
</dbReference>
<protein>
    <submittedName>
        <fullName evidence="2">Uncharacterized protein</fullName>
    </submittedName>
</protein>
<accession>A0A139HQP6</accession>
<dbReference type="OrthoDB" id="5387413at2759"/>
<feature type="region of interest" description="Disordered" evidence="1">
    <location>
        <begin position="1"/>
        <end position="30"/>
    </location>
</feature>
<keyword evidence="3" id="KW-1185">Reference proteome</keyword>
<feature type="region of interest" description="Disordered" evidence="1">
    <location>
        <begin position="209"/>
        <end position="234"/>
    </location>
</feature>
<dbReference type="EMBL" id="LFZN01000019">
    <property type="protein sequence ID" value="KXT04702.1"/>
    <property type="molecule type" value="Genomic_DNA"/>
</dbReference>
<feature type="compositionally biased region" description="Polar residues" evidence="1">
    <location>
        <begin position="17"/>
        <end position="30"/>
    </location>
</feature>
<comment type="caution">
    <text evidence="2">The sequence shown here is derived from an EMBL/GenBank/DDBJ whole genome shotgun (WGS) entry which is preliminary data.</text>
</comment>
<dbReference type="AlphaFoldDB" id="A0A139HQP6"/>
<feature type="compositionally biased region" description="Basic and acidic residues" evidence="1">
    <location>
        <begin position="216"/>
        <end position="234"/>
    </location>
</feature>